<dbReference type="Gene3D" id="3.40.50.10540">
    <property type="entry name" value="Crotonobetainyl-coa:carnitine coa-transferase, domain 1"/>
    <property type="match status" value="3"/>
</dbReference>
<proteinExistence type="inferred from homology"/>
<gene>
    <name evidence="4" type="ORF">SI65_08851</name>
</gene>
<feature type="region of interest" description="Disordered" evidence="3">
    <location>
        <begin position="71"/>
        <end position="98"/>
    </location>
</feature>
<dbReference type="InterPro" id="IPR050483">
    <property type="entry name" value="CoA-transferase_III_domain"/>
</dbReference>
<comment type="similarity">
    <text evidence="1">Belongs to the CoA-transferase III family.</text>
</comment>
<dbReference type="OrthoDB" id="5863171at2759"/>
<dbReference type="VEuPathDB" id="FungiDB:SI65_08851"/>
<dbReference type="InterPro" id="IPR023606">
    <property type="entry name" value="CoA-Trfase_III_dom_1_sf"/>
</dbReference>
<dbReference type="STRING" id="573508.A0A1E3B3U8"/>
<evidence type="ECO:0000313" key="5">
    <source>
        <dbReference type="Proteomes" id="UP000094569"/>
    </source>
</evidence>
<accession>A0A1E3B3U8</accession>
<dbReference type="Gene3D" id="3.30.1540.10">
    <property type="entry name" value="formyl-coa transferase, domain 3"/>
    <property type="match status" value="1"/>
</dbReference>
<feature type="compositionally biased region" description="Basic and acidic residues" evidence="3">
    <location>
        <begin position="77"/>
        <end position="88"/>
    </location>
</feature>
<dbReference type="Proteomes" id="UP000094569">
    <property type="component" value="Unassembled WGS sequence"/>
</dbReference>
<dbReference type="Pfam" id="PF02515">
    <property type="entry name" value="CoA_transf_3"/>
    <property type="match status" value="2"/>
</dbReference>
<dbReference type="GO" id="GO:0008410">
    <property type="term" value="F:CoA-transferase activity"/>
    <property type="evidence" value="ECO:0007669"/>
    <property type="project" value="TreeGrafter"/>
</dbReference>
<protein>
    <recommendedName>
        <fullName evidence="6">CoA transferase</fullName>
    </recommendedName>
</protein>
<reference evidence="4 5" key="1">
    <citation type="journal article" date="2016" name="BMC Genomics">
        <title>Comparative genomic and transcriptomic analyses of the Fuzhuan brick tea-fermentation fungus Aspergillus cristatus.</title>
        <authorList>
            <person name="Ge Y."/>
            <person name="Wang Y."/>
            <person name="Liu Y."/>
            <person name="Tan Y."/>
            <person name="Ren X."/>
            <person name="Zhang X."/>
            <person name="Hyde K.D."/>
            <person name="Liu Y."/>
            <person name="Liu Z."/>
        </authorList>
    </citation>
    <scope>NUCLEOTIDE SEQUENCE [LARGE SCALE GENOMIC DNA]</scope>
    <source>
        <strain evidence="4 5">GZAAS20.1005</strain>
    </source>
</reference>
<organism evidence="4 5">
    <name type="scientific">Aspergillus cristatus</name>
    <name type="common">Chinese Fuzhuan brick tea-fermentation fungus</name>
    <name type="synonym">Eurotium cristatum</name>
    <dbReference type="NCBI Taxonomy" id="573508"/>
    <lineage>
        <taxon>Eukaryota</taxon>
        <taxon>Fungi</taxon>
        <taxon>Dikarya</taxon>
        <taxon>Ascomycota</taxon>
        <taxon>Pezizomycotina</taxon>
        <taxon>Eurotiomycetes</taxon>
        <taxon>Eurotiomycetidae</taxon>
        <taxon>Eurotiales</taxon>
        <taxon>Aspergillaceae</taxon>
        <taxon>Aspergillus</taxon>
        <taxon>Aspergillus subgen. Aspergillus</taxon>
    </lineage>
</organism>
<keyword evidence="2" id="KW-0808">Transferase</keyword>
<evidence type="ECO:0000256" key="1">
    <source>
        <dbReference type="ARBA" id="ARBA00008383"/>
    </source>
</evidence>
<name>A0A1E3B3U8_ASPCR</name>
<keyword evidence="5" id="KW-1185">Reference proteome</keyword>
<dbReference type="InterPro" id="IPR044855">
    <property type="entry name" value="CoA-Trfase_III_dom3_sf"/>
</dbReference>
<evidence type="ECO:0008006" key="6">
    <source>
        <dbReference type="Google" id="ProtNLM"/>
    </source>
</evidence>
<dbReference type="PANTHER" id="PTHR48207:SF3">
    <property type="entry name" value="SUCCINATE--HYDROXYMETHYLGLUTARATE COA-TRANSFERASE"/>
    <property type="match status" value="1"/>
</dbReference>
<dbReference type="AlphaFoldDB" id="A0A1E3B3U8"/>
<evidence type="ECO:0000256" key="2">
    <source>
        <dbReference type="ARBA" id="ARBA00022679"/>
    </source>
</evidence>
<dbReference type="SUPFAM" id="SSF89796">
    <property type="entry name" value="CoA-transferase family III (CaiB/BaiF)"/>
    <property type="match status" value="1"/>
</dbReference>
<evidence type="ECO:0000313" key="4">
    <source>
        <dbReference type="EMBL" id="ODM15617.1"/>
    </source>
</evidence>
<dbReference type="EMBL" id="JXNT01000015">
    <property type="protein sequence ID" value="ODM15617.1"/>
    <property type="molecule type" value="Genomic_DNA"/>
</dbReference>
<dbReference type="PANTHER" id="PTHR48207">
    <property type="entry name" value="SUCCINATE--HYDROXYMETHYLGLUTARATE COA-TRANSFERASE"/>
    <property type="match status" value="1"/>
</dbReference>
<comment type="caution">
    <text evidence="4">The sequence shown here is derived from an EMBL/GenBank/DDBJ whole genome shotgun (WGS) entry which is preliminary data.</text>
</comment>
<dbReference type="InterPro" id="IPR003673">
    <property type="entry name" value="CoA-Trfase_fam_III"/>
</dbReference>
<sequence>MNVLWRSTWQSCPHWARTLSTKATDGPLAGITVVSLEQTISAPFCTRQLADLGARVIKIERPGDKPIQRELGFGRQEPSRPSRVDARTGSRRCSSPGASTRLGLSYEALKANHPSLIVCNISGYGPDGPYRDKKAYDLLIQSEAGMLSVTGTGAKQPAKVGISIADIAAGSYAYSNVLAALLRRQRDPEKRGCNLDISMARLARRLRVLRMLLFIRMDFETGDGKSVMLGIQNEREWASFCDKILGQLGLAKDERFVSNSLRVQNRDALKSIICEVFALRTAEDVLVLLDEAAIANASVNDMQGVWNHPQLQARQRWTEVKTPAGVVPTLLPPGMGTDADGLNARIEAVPDVGEHNEAILAELGID</sequence>
<evidence type="ECO:0000256" key="3">
    <source>
        <dbReference type="SAM" id="MobiDB-lite"/>
    </source>
</evidence>